<dbReference type="HOGENOM" id="CLU_026673_11_2_11"/>
<dbReference type="Pfam" id="PF00107">
    <property type="entry name" value="ADH_zinc_N"/>
    <property type="match status" value="1"/>
</dbReference>
<dbReference type="Pfam" id="PF08240">
    <property type="entry name" value="ADH_N"/>
    <property type="match status" value="1"/>
</dbReference>
<dbReference type="KEGG" id="fra:Francci3_2514"/>
<proteinExistence type="inferred from homology"/>
<dbReference type="CDD" id="cd05284">
    <property type="entry name" value="arabinose_DH_like"/>
    <property type="match status" value="1"/>
</dbReference>
<organism evidence="11 12">
    <name type="scientific">Frankia casuarinae (strain DSM 45818 / CECT 9043 / HFP020203 / CcI3)</name>
    <dbReference type="NCBI Taxonomy" id="106370"/>
    <lineage>
        <taxon>Bacteria</taxon>
        <taxon>Bacillati</taxon>
        <taxon>Actinomycetota</taxon>
        <taxon>Actinomycetes</taxon>
        <taxon>Frankiales</taxon>
        <taxon>Frankiaceae</taxon>
        <taxon>Frankia</taxon>
    </lineage>
</organism>
<evidence type="ECO:0000256" key="7">
    <source>
        <dbReference type="ARBA" id="ARBA00049164"/>
    </source>
</evidence>
<dbReference type="STRING" id="106370.Francci3_2514"/>
<dbReference type="GO" id="GO:0008270">
    <property type="term" value="F:zinc ion binding"/>
    <property type="evidence" value="ECO:0007669"/>
    <property type="project" value="InterPro"/>
</dbReference>
<reference evidence="11 12" key="1">
    <citation type="journal article" date="2007" name="Genome Res.">
        <title>Genome characteristics of facultatively symbiotic Frankia sp. strains reflect host range and host plant biogeography.</title>
        <authorList>
            <person name="Normand P."/>
            <person name="Lapierre P."/>
            <person name="Tisa L.S."/>
            <person name="Gogarten J.P."/>
            <person name="Alloisio N."/>
            <person name="Bagnarol E."/>
            <person name="Bassi C.A."/>
            <person name="Berry A.M."/>
            <person name="Bickhart D.M."/>
            <person name="Choisne N."/>
            <person name="Couloux A."/>
            <person name="Cournoyer B."/>
            <person name="Cruveiller S."/>
            <person name="Daubin V."/>
            <person name="Demange N."/>
            <person name="Francino M.P."/>
            <person name="Goltsman E."/>
            <person name="Huang Y."/>
            <person name="Kopp O.R."/>
            <person name="Labarre L."/>
            <person name="Lapidus A."/>
            <person name="Lavire C."/>
            <person name="Marechal J."/>
            <person name="Martinez M."/>
            <person name="Mastronunzio J.E."/>
            <person name="Mullin B.C."/>
            <person name="Niemann J."/>
            <person name="Pujic P."/>
            <person name="Rawnsley T."/>
            <person name="Rouy Z."/>
            <person name="Schenowitz C."/>
            <person name="Sellstedt A."/>
            <person name="Tavares F."/>
            <person name="Tomkins J.P."/>
            <person name="Vallenet D."/>
            <person name="Valverde C."/>
            <person name="Wall L.G."/>
            <person name="Wang Y."/>
            <person name="Medigue C."/>
            <person name="Benson D.R."/>
        </authorList>
    </citation>
    <scope>NUCLEOTIDE SEQUENCE [LARGE SCALE GENOMIC DNA]</scope>
    <source>
        <strain evidence="12">DSM 45818 / CECT 9043 / CcI3</strain>
    </source>
</reference>
<dbReference type="InterPro" id="IPR013149">
    <property type="entry name" value="ADH-like_C"/>
</dbReference>
<keyword evidence="12" id="KW-1185">Reference proteome</keyword>
<evidence type="ECO:0000313" key="12">
    <source>
        <dbReference type="Proteomes" id="UP000001937"/>
    </source>
</evidence>
<dbReference type="SUPFAM" id="SSF50129">
    <property type="entry name" value="GroES-like"/>
    <property type="match status" value="1"/>
</dbReference>
<dbReference type="AlphaFoldDB" id="Q2JA11"/>
<dbReference type="InterPro" id="IPR013154">
    <property type="entry name" value="ADH-like_N"/>
</dbReference>
<evidence type="ECO:0000256" key="4">
    <source>
        <dbReference type="ARBA" id="ARBA00022723"/>
    </source>
</evidence>
<comment type="catalytic activity">
    <reaction evidence="8">
        <text>a primary alcohol + NAD(+) = an aldehyde + NADH + H(+)</text>
        <dbReference type="Rhea" id="RHEA:10736"/>
        <dbReference type="ChEBI" id="CHEBI:15378"/>
        <dbReference type="ChEBI" id="CHEBI:15734"/>
        <dbReference type="ChEBI" id="CHEBI:17478"/>
        <dbReference type="ChEBI" id="CHEBI:57540"/>
        <dbReference type="ChEBI" id="CHEBI:57945"/>
        <dbReference type="EC" id="1.1.1.1"/>
    </reaction>
</comment>
<dbReference type="Gene3D" id="3.90.180.10">
    <property type="entry name" value="Medium-chain alcohol dehydrogenases, catalytic domain"/>
    <property type="match status" value="1"/>
</dbReference>
<dbReference type="EMBL" id="CP000249">
    <property type="protein sequence ID" value="ABD11881.1"/>
    <property type="molecule type" value="Genomic_DNA"/>
</dbReference>
<comment type="cofactor">
    <cofactor evidence="1 9">
        <name>Zn(2+)</name>
        <dbReference type="ChEBI" id="CHEBI:29105"/>
    </cofactor>
</comment>
<dbReference type="OrthoDB" id="334894at2"/>
<dbReference type="InterPro" id="IPR020843">
    <property type="entry name" value="ER"/>
</dbReference>
<dbReference type="PANTHER" id="PTHR42940">
    <property type="entry name" value="ALCOHOL DEHYDROGENASE 1-RELATED"/>
    <property type="match status" value="1"/>
</dbReference>
<evidence type="ECO:0000256" key="9">
    <source>
        <dbReference type="RuleBase" id="RU361277"/>
    </source>
</evidence>
<dbReference type="SMART" id="SM00829">
    <property type="entry name" value="PKS_ER"/>
    <property type="match status" value="1"/>
</dbReference>
<dbReference type="eggNOG" id="COG1064">
    <property type="taxonomic scope" value="Bacteria"/>
</dbReference>
<dbReference type="RefSeq" id="WP_011436924.1">
    <property type="nucleotide sequence ID" value="NC_007777.1"/>
</dbReference>
<comment type="catalytic activity">
    <reaction evidence="7">
        <text>a secondary alcohol + NAD(+) = a ketone + NADH + H(+)</text>
        <dbReference type="Rhea" id="RHEA:10740"/>
        <dbReference type="ChEBI" id="CHEBI:15378"/>
        <dbReference type="ChEBI" id="CHEBI:17087"/>
        <dbReference type="ChEBI" id="CHEBI:35681"/>
        <dbReference type="ChEBI" id="CHEBI:57540"/>
        <dbReference type="ChEBI" id="CHEBI:57945"/>
        <dbReference type="EC" id="1.1.1.1"/>
    </reaction>
</comment>
<accession>Q2JA11</accession>
<dbReference type="PhylomeDB" id="Q2JA11"/>
<dbReference type="SUPFAM" id="SSF51735">
    <property type="entry name" value="NAD(P)-binding Rossmann-fold domains"/>
    <property type="match status" value="1"/>
</dbReference>
<protein>
    <recommendedName>
        <fullName evidence="3">alcohol dehydrogenase</fullName>
        <ecNumber evidence="3">1.1.1.1</ecNumber>
    </recommendedName>
</protein>
<gene>
    <name evidence="11" type="ordered locus">Francci3_2514</name>
</gene>
<dbReference type="EC" id="1.1.1.1" evidence="3"/>
<evidence type="ECO:0000256" key="5">
    <source>
        <dbReference type="ARBA" id="ARBA00022833"/>
    </source>
</evidence>
<dbReference type="InterPro" id="IPR002328">
    <property type="entry name" value="ADH_Zn_CS"/>
</dbReference>
<dbReference type="PANTHER" id="PTHR42940:SF8">
    <property type="entry name" value="VACUOLAR PROTEIN SORTING-ASSOCIATED PROTEIN 11"/>
    <property type="match status" value="1"/>
</dbReference>
<evidence type="ECO:0000256" key="3">
    <source>
        <dbReference type="ARBA" id="ARBA00013190"/>
    </source>
</evidence>
<dbReference type="Proteomes" id="UP000001937">
    <property type="component" value="Chromosome"/>
</dbReference>
<dbReference type="InterPro" id="IPR011032">
    <property type="entry name" value="GroES-like_sf"/>
</dbReference>
<dbReference type="PROSITE" id="PS00059">
    <property type="entry name" value="ADH_ZINC"/>
    <property type="match status" value="1"/>
</dbReference>
<evidence type="ECO:0000256" key="6">
    <source>
        <dbReference type="ARBA" id="ARBA00023002"/>
    </source>
</evidence>
<feature type="domain" description="Enoyl reductase (ER)" evidence="10">
    <location>
        <begin position="10"/>
        <end position="339"/>
    </location>
</feature>
<keyword evidence="5 9" id="KW-0862">Zinc</keyword>
<sequence>MRAVQVIKYDNAPRLVDVPEPKILHPLDVVVRIGGAGVCRTDLHIIEGQWEQKSGVTLPYVLGHENAGWVHEVGSAVSDIAVGDPVILHPLVTCGLCRACRDGDDVHCARASFPGIDSDGGYAELLRTNARSVVKLDPSLQPADVAALADAGLTAYHAARKAAAALSPGDRVVVIGAGGLGHIGVQVLRALTPAEIIVVDRSAEALRLAGELGADHTVRADGSEVSAVLDLTGGSGAEAVIDFVGEGGAIEAGVAMLRRAGSYYVVGYGGVLNVSTIDIISTEINFIGNLVGSYSDLVELMVLATRGKVTLHTSAYPLAEFHQALDDLHHGKVRGRAILIP</sequence>
<comment type="similarity">
    <text evidence="2 9">Belongs to the zinc-containing alcohol dehydrogenase family.</text>
</comment>
<name>Q2JA11_FRACC</name>
<evidence type="ECO:0000256" key="2">
    <source>
        <dbReference type="ARBA" id="ARBA00008072"/>
    </source>
</evidence>
<evidence type="ECO:0000313" key="11">
    <source>
        <dbReference type="EMBL" id="ABD11881.1"/>
    </source>
</evidence>
<evidence type="ECO:0000259" key="10">
    <source>
        <dbReference type="SMART" id="SM00829"/>
    </source>
</evidence>
<keyword evidence="4 9" id="KW-0479">Metal-binding</keyword>
<evidence type="ECO:0000256" key="1">
    <source>
        <dbReference type="ARBA" id="ARBA00001947"/>
    </source>
</evidence>
<dbReference type="Gene3D" id="3.40.50.720">
    <property type="entry name" value="NAD(P)-binding Rossmann-like Domain"/>
    <property type="match status" value="1"/>
</dbReference>
<evidence type="ECO:0000256" key="8">
    <source>
        <dbReference type="ARBA" id="ARBA00049243"/>
    </source>
</evidence>
<dbReference type="InterPro" id="IPR036291">
    <property type="entry name" value="NAD(P)-bd_dom_sf"/>
</dbReference>
<keyword evidence="6" id="KW-0560">Oxidoreductase</keyword>
<dbReference type="GO" id="GO:0004022">
    <property type="term" value="F:alcohol dehydrogenase (NAD+) activity"/>
    <property type="evidence" value="ECO:0007669"/>
    <property type="project" value="UniProtKB-EC"/>
</dbReference>